<comment type="caution">
    <text evidence="2">The sequence shown here is derived from an EMBL/GenBank/DDBJ whole genome shotgun (WGS) entry which is preliminary data.</text>
</comment>
<dbReference type="Gene3D" id="3.40.190.10">
    <property type="entry name" value="Periplasmic binding protein-like II"/>
    <property type="match status" value="2"/>
</dbReference>
<organism evidence="2 3">
    <name type="scientific">Roseivivax marinus</name>
    <dbReference type="NCBI Taxonomy" id="1379903"/>
    <lineage>
        <taxon>Bacteria</taxon>
        <taxon>Pseudomonadati</taxon>
        <taxon>Pseudomonadota</taxon>
        <taxon>Alphaproteobacteria</taxon>
        <taxon>Rhodobacterales</taxon>
        <taxon>Roseobacteraceae</taxon>
        <taxon>Roseivivax</taxon>
    </lineage>
</organism>
<evidence type="ECO:0000313" key="3">
    <source>
        <dbReference type="Proteomes" id="UP000019063"/>
    </source>
</evidence>
<dbReference type="AlphaFoldDB" id="W4HPB7"/>
<dbReference type="PANTHER" id="PTHR42941">
    <property type="entry name" value="SLL1037 PROTEIN"/>
    <property type="match status" value="1"/>
</dbReference>
<gene>
    <name evidence="2" type="ORF">ATO8_03611</name>
</gene>
<feature type="signal peptide" evidence="1">
    <location>
        <begin position="1"/>
        <end position="21"/>
    </location>
</feature>
<feature type="chain" id="PRO_5004842322" evidence="1">
    <location>
        <begin position="22"/>
        <end position="321"/>
    </location>
</feature>
<dbReference type="InterPro" id="IPR011852">
    <property type="entry name" value="TRAP_TAXI"/>
</dbReference>
<accession>W4HPB7</accession>
<dbReference type="EMBL" id="AQQW01000002">
    <property type="protein sequence ID" value="ETW13946.1"/>
    <property type="molecule type" value="Genomic_DNA"/>
</dbReference>
<dbReference type="PATRIC" id="fig|1317118.6.peg.745"/>
<dbReference type="SUPFAM" id="SSF53850">
    <property type="entry name" value="Periplasmic binding protein-like II"/>
    <property type="match status" value="1"/>
</dbReference>
<dbReference type="eggNOG" id="COG2358">
    <property type="taxonomic scope" value="Bacteria"/>
</dbReference>
<dbReference type="PANTHER" id="PTHR42941:SF1">
    <property type="entry name" value="SLL1037 PROTEIN"/>
    <property type="match status" value="1"/>
</dbReference>
<name>W4HPB7_9RHOB</name>
<keyword evidence="1" id="KW-0732">Signal</keyword>
<reference evidence="2 3" key="1">
    <citation type="journal article" date="2014" name="Antonie Van Leeuwenhoek">
        <title>Roseivivax atlanticus sp. nov., isolated from surface seawater of the Atlantic Ocean.</title>
        <authorList>
            <person name="Li G."/>
            <person name="Lai Q."/>
            <person name="Liu X."/>
            <person name="Sun F."/>
            <person name="Shao Z."/>
        </authorList>
    </citation>
    <scope>NUCLEOTIDE SEQUENCE [LARGE SCALE GENOMIC DNA]</scope>
    <source>
        <strain evidence="2 3">22II-s10s</strain>
    </source>
</reference>
<protein>
    <submittedName>
        <fullName evidence="2">TRAP transporter solute receptor TAXI family protein</fullName>
    </submittedName>
</protein>
<dbReference type="STRING" id="1379903.ATO8_03611"/>
<evidence type="ECO:0000313" key="2">
    <source>
        <dbReference type="EMBL" id="ETW13946.1"/>
    </source>
</evidence>
<proteinExistence type="predicted"/>
<dbReference type="Proteomes" id="UP000019063">
    <property type="component" value="Unassembled WGS sequence"/>
</dbReference>
<keyword evidence="3" id="KW-1185">Reference proteome</keyword>
<dbReference type="RefSeq" id="WP_043842144.1">
    <property type="nucleotide sequence ID" value="NZ_AQQW01000002.1"/>
</dbReference>
<dbReference type="NCBIfam" id="TIGR02122">
    <property type="entry name" value="TRAP_TAXI"/>
    <property type="match status" value="1"/>
</dbReference>
<evidence type="ECO:0000256" key="1">
    <source>
        <dbReference type="SAM" id="SignalP"/>
    </source>
</evidence>
<dbReference type="Pfam" id="PF16868">
    <property type="entry name" value="NMT1_3"/>
    <property type="match status" value="1"/>
</dbReference>
<sequence length="321" mass="34258">MTHLKSLTAAAALFAATGAYAQDNFITIGTGGQTGVYYVVGQSICRLVNRGTSDHGLQCTAPSTGGSVANINAIKAGDQTMGVAQSDQQYYAYNGESSFEEPFEGLRAVFSVHPEPFTVVARADAGIETFDDLAGKRVNIGNPGSGQRATMDVVMEAAGMTTDDFSLASELQATEQAQALCDNNIDAFVYQVGHPNGSIQEAFSSCDAVFVDVTGDYIDSLISDNPFYAEATIPASLYEGIEEDTTTFGVRATFVTAESVPEDTVYTVVQAVFDNFDRFKRLHPAFGNLDQEEMIQAGLSAPLHPGAEKYYQEQGWMDGGS</sequence>
<dbReference type="CDD" id="cd13568">
    <property type="entry name" value="PBP2_TAXI_TRAP_like_3"/>
    <property type="match status" value="1"/>
</dbReference>
<keyword evidence="2" id="KW-0675">Receptor</keyword>